<evidence type="ECO:0000313" key="3">
    <source>
        <dbReference type="Proteomes" id="UP000192656"/>
    </source>
</evidence>
<sequence length="81" mass="9088">MADNRTPAPNNDPAPKGGDKPAGTIDPEILSEDQLADERMGRNTLQAKDQEARHNERKTQAEAKREPDKDTLEAFRKMDDE</sequence>
<reference evidence="2 3" key="1">
    <citation type="submission" date="2017-04" db="EMBL/GenBank/DDBJ databases">
        <authorList>
            <person name="Afonso C.L."/>
            <person name="Miller P.J."/>
            <person name="Scott M.A."/>
            <person name="Spackman E."/>
            <person name="Goraichik I."/>
            <person name="Dimitrov K.M."/>
            <person name="Suarez D.L."/>
            <person name="Swayne D.E."/>
        </authorList>
    </citation>
    <scope>NUCLEOTIDE SEQUENCE [LARGE SCALE GENOMIC DNA]</scope>
    <source>
        <strain evidence="2 3">CGMCC 1.10972</strain>
    </source>
</reference>
<evidence type="ECO:0000256" key="1">
    <source>
        <dbReference type="SAM" id="MobiDB-lite"/>
    </source>
</evidence>
<dbReference type="EMBL" id="FWXR01000038">
    <property type="protein sequence ID" value="SMD13640.1"/>
    <property type="molecule type" value="Genomic_DNA"/>
</dbReference>
<feature type="compositionally biased region" description="Basic and acidic residues" evidence="1">
    <location>
        <begin position="48"/>
        <end position="81"/>
    </location>
</feature>
<protein>
    <submittedName>
        <fullName evidence="2">Uncharacterized protein</fullName>
    </submittedName>
</protein>
<dbReference type="OrthoDB" id="7889137at2"/>
<dbReference type="RefSeq" id="WP_084413047.1">
    <property type="nucleotide sequence ID" value="NZ_FWXR01000038.1"/>
</dbReference>
<dbReference type="Proteomes" id="UP000192656">
    <property type="component" value="Unassembled WGS sequence"/>
</dbReference>
<feature type="region of interest" description="Disordered" evidence="1">
    <location>
        <begin position="1"/>
        <end position="81"/>
    </location>
</feature>
<gene>
    <name evidence="2" type="ORF">SAMN06297251_1382</name>
</gene>
<proteinExistence type="predicted"/>
<evidence type="ECO:0000313" key="2">
    <source>
        <dbReference type="EMBL" id="SMD13640.1"/>
    </source>
</evidence>
<dbReference type="AlphaFoldDB" id="A0A1W2EVB2"/>
<name>A0A1W2EVB2_9HYPH</name>
<keyword evidence="3" id="KW-1185">Reference proteome</keyword>
<accession>A0A1W2EVB2</accession>
<organism evidence="2 3">
    <name type="scientific">Fulvimarina manganoxydans</name>
    <dbReference type="NCBI Taxonomy" id="937218"/>
    <lineage>
        <taxon>Bacteria</taxon>
        <taxon>Pseudomonadati</taxon>
        <taxon>Pseudomonadota</taxon>
        <taxon>Alphaproteobacteria</taxon>
        <taxon>Hyphomicrobiales</taxon>
        <taxon>Aurantimonadaceae</taxon>
        <taxon>Fulvimarina</taxon>
    </lineage>
</organism>